<evidence type="ECO:0000256" key="9">
    <source>
        <dbReference type="ARBA" id="ARBA00043143"/>
    </source>
</evidence>
<keyword evidence="1" id="KW-0413">Isomerase</keyword>
<evidence type="ECO:0000256" key="1">
    <source>
        <dbReference type="ARBA" id="ARBA00023235"/>
    </source>
</evidence>
<dbReference type="InterPro" id="IPR020103">
    <property type="entry name" value="PsdUridine_synth_cat_dom_sf"/>
</dbReference>
<dbReference type="InterPro" id="IPR050343">
    <property type="entry name" value="RsuA_PseudoU_synthase"/>
</dbReference>
<evidence type="ECO:0000256" key="10">
    <source>
        <dbReference type="PROSITE-ProRule" id="PRU00182"/>
    </source>
</evidence>
<dbReference type="Proteomes" id="UP001157353">
    <property type="component" value="Unassembled WGS sequence"/>
</dbReference>
<organism evidence="12 13">
    <name type="scientific">Psychromonas marina</name>
    <dbReference type="NCBI Taxonomy" id="88364"/>
    <lineage>
        <taxon>Bacteria</taxon>
        <taxon>Pseudomonadati</taxon>
        <taxon>Pseudomonadota</taxon>
        <taxon>Gammaproteobacteria</taxon>
        <taxon>Alteromonadales</taxon>
        <taxon>Psychromonadaceae</taxon>
        <taxon>Psychromonas</taxon>
    </lineage>
</organism>
<evidence type="ECO:0000313" key="12">
    <source>
        <dbReference type="EMBL" id="GLS90512.1"/>
    </source>
</evidence>
<dbReference type="Pfam" id="PF01479">
    <property type="entry name" value="S4"/>
    <property type="match status" value="1"/>
</dbReference>
<dbReference type="PANTHER" id="PTHR47683:SF4">
    <property type="entry name" value="PSEUDOURIDINE SYNTHASE"/>
    <property type="match status" value="1"/>
</dbReference>
<evidence type="ECO:0000256" key="3">
    <source>
        <dbReference type="ARBA" id="ARBA00037590"/>
    </source>
</evidence>
<name>A0ABQ6DZM6_9GAMM</name>
<sequence length="230" mass="25893">MRLDKYICESTPLTRSQAKKVISQGRVKSGDKVVRSCAYKASEDEVIYFDDNLISVRGLRYIMINKPQDYICSNVDEQLPSLFNLIDVEKKEQLFIAGRLDADTTGLALVTDDGKWSHKVTSPRNKCKKQYRVGLDAAITEEAIAQLKEGVQLNSEPQPCLPAEVEIISETEVLLTISEGKYHQVKRMFAAVGNLVIELHREQIGDIKLDVSLETGEWRYLTEAEVKSIG</sequence>
<evidence type="ECO:0000256" key="2">
    <source>
        <dbReference type="ARBA" id="ARBA00036749"/>
    </source>
</evidence>
<comment type="function">
    <text evidence="3">Responsible for synthesis of pseudouridine from uracil-516 in 16S ribosomal RNA.</text>
</comment>
<feature type="domain" description="RNA-binding S4" evidence="11">
    <location>
        <begin position="1"/>
        <end position="63"/>
    </location>
</feature>
<evidence type="ECO:0000313" key="13">
    <source>
        <dbReference type="Proteomes" id="UP001157353"/>
    </source>
</evidence>
<dbReference type="NCBIfam" id="TIGR00093">
    <property type="entry name" value="pseudouridine synthase"/>
    <property type="match status" value="1"/>
</dbReference>
<dbReference type="Gene3D" id="3.30.70.580">
    <property type="entry name" value="Pseudouridine synthase I, catalytic domain, N-terminal subdomain"/>
    <property type="match status" value="1"/>
</dbReference>
<dbReference type="InterPro" id="IPR000748">
    <property type="entry name" value="PsdUridine_synth_RsuA/RluB/E/F"/>
</dbReference>
<dbReference type="SUPFAM" id="SSF55120">
    <property type="entry name" value="Pseudouridine synthase"/>
    <property type="match status" value="1"/>
</dbReference>
<dbReference type="InterPro" id="IPR042092">
    <property type="entry name" value="PsdUridine_s_RsuA/RluB/E/F_cat"/>
</dbReference>
<dbReference type="PANTHER" id="PTHR47683">
    <property type="entry name" value="PSEUDOURIDINE SYNTHASE FAMILY PROTEIN-RELATED"/>
    <property type="match status" value="1"/>
</dbReference>
<evidence type="ECO:0000256" key="6">
    <source>
        <dbReference type="ARBA" id="ARBA00041336"/>
    </source>
</evidence>
<dbReference type="Gene3D" id="3.30.70.1560">
    <property type="entry name" value="Alpha-L RNA-binding motif"/>
    <property type="match status" value="1"/>
</dbReference>
<dbReference type="PROSITE" id="PS50889">
    <property type="entry name" value="S4"/>
    <property type="match status" value="1"/>
</dbReference>
<dbReference type="RefSeq" id="WP_284203640.1">
    <property type="nucleotide sequence ID" value="NZ_BSPQ01000004.1"/>
</dbReference>
<evidence type="ECO:0000259" key="11">
    <source>
        <dbReference type="SMART" id="SM00363"/>
    </source>
</evidence>
<dbReference type="InterPro" id="IPR006145">
    <property type="entry name" value="PsdUridine_synth_RsuA/RluA"/>
</dbReference>
<gene>
    <name evidence="12" type="primary">rsuA_2</name>
    <name evidence="12" type="ORF">GCM10007916_15790</name>
</gene>
<dbReference type="InterPro" id="IPR036986">
    <property type="entry name" value="S4_RNA-bd_sf"/>
</dbReference>
<dbReference type="Pfam" id="PF00849">
    <property type="entry name" value="PseudoU_synth_2"/>
    <property type="match status" value="1"/>
</dbReference>
<evidence type="ECO:0000256" key="4">
    <source>
        <dbReference type="ARBA" id="ARBA00038915"/>
    </source>
</evidence>
<protein>
    <recommendedName>
        <fullName evidence="5">Ribosomal small subunit pseudouridine synthase A</fullName>
        <ecNumber evidence="4">5.4.99.19</ecNumber>
    </recommendedName>
    <alternativeName>
        <fullName evidence="7">16S pseudouridylate 516 synthase</fullName>
    </alternativeName>
    <alternativeName>
        <fullName evidence="6">16S rRNA pseudouridine(516) synthase</fullName>
    </alternativeName>
    <alternativeName>
        <fullName evidence="8">rRNA pseudouridylate synthase A</fullName>
    </alternativeName>
    <alternativeName>
        <fullName evidence="9">rRNA-uridine isomerase A</fullName>
    </alternativeName>
</protein>
<dbReference type="EMBL" id="BSPQ01000004">
    <property type="protein sequence ID" value="GLS90512.1"/>
    <property type="molecule type" value="Genomic_DNA"/>
</dbReference>
<accession>A0ABQ6DZM6</accession>
<dbReference type="SUPFAM" id="SSF55174">
    <property type="entry name" value="Alpha-L RNA-binding motif"/>
    <property type="match status" value="1"/>
</dbReference>
<keyword evidence="13" id="KW-1185">Reference proteome</keyword>
<dbReference type="InterPro" id="IPR002942">
    <property type="entry name" value="S4_RNA-bd"/>
</dbReference>
<dbReference type="Gene3D" id="3.10.290.10">
    <property type="entry name" value="RNA-binding S4 domain"/>
    <property type="match status" value="1"/>
</dbReference>
<reference evidence="13" key="1">
    <citation type="journal article" date="2019" name="Int. J. Syst. Evol. Microbiol.">
        <title>The Global Catalogue of Microorganisms (GCM) 10K type strain sequencing project: providing services to taxonomists for standard genome sequencing and annotation.</title>
        <authorList>
            <consortium name="The Broad Institute Genomics Platform"/>
            <consortium name="The Broad Institute Genome Sequencing Center for Infectious Disease"/>
            <person name="Wu L."/>
            <person name="Ma J."/>
        </authorList>
    </citation>
    <scope>NUCLEOTIDE SEQUENCE [LARGE SCALE GENOMIC DNA]</scope>
    <source>
        <strain evidence="13">NBRC 103166</strain>
    </source>
</reference>
<evidence type="ECO:0000256" key="8">
    <source>
        <dbReference type="ARBA" id="ARBA00042844"/>
    </source>
</evidence>
<dbReference type="EC" id="5.4.99.19" evidence="4"/>
<dbReference type="SMART" id="SM00363">
    <property type="entry name" value="S4"/>
    <property type="match status" value="1"/>
</dbReference>
<proteinExistence type="predicted"/>
<dbReference type="CDD" id="cd00165">
    <property type="entry name" value="S4"/>
    <property type="match status" value="1"/>
</dbReference>
<evidence type="ECO:0000256" key="7">
    <source>
        <dbReference type="ARBA" id="ARBA00042589"/>
    </source>
</evidence>
<dbReference type="InterPro" id="IPR020094">
    <property type="entry name" value="TruA/RsuA/RluB/E/F_N"/>
</dbReference>
<evidence type="ECO:0000256" key="5">
    <source>
        <dbReference type="ARBA" id="ARBA00041097"/>
    </source>
</evidence>
<comment type="caution">
    <text evidence="12">The sequence shown here is derived from an EMBL/GenBank/DDBJ whole genome shotgun (WGS) entry which is preliminary data.</text>
</comment>
<comment type="catalytic activity">
    <reaction evidence="2">
        <text>uridine(516) in 16S rRNA = pseudouridine(516) in 16S rRNA</text>
        <dbReference type="Rhea" id="RHEA:38867"/>
        <dbReference type="Rhea" id="RHEA-COMP:10089"/>
        <dbReference type="Rhea" id="RHEA-COMP:10090"/>
        <dbReference type="ChEBI" id="CHEBI:65314"/>
        <dbReference type="ChEBI" id="CHEBI:65315"/>
        <dbReference type="EC" id="5.4.99.19"/>
    </reaction>
</comment>
<keyword evidence="10" id="KW-0694">RNA-binding</keyword>
<dbReference type="CDD" id="cd02553">
    <property type="entry name" value="PseudoU_synth_RsuA"/>
    <property type="match status" value="1"/>
</dbReference>